<dbReference type="EMBL" id="BGPR01018699">
    <property type="protein sequence ID" value="GBN79906.1"/>
    <property type="molecule type" value="Genomic_DNA"/>
</dbReference>
<evidence type="ECO:0008006" key="4">
    <source>
        <dbReference type="Google" id="ProtNLM"/>
    </source>
</evidence>
<feature type="transmembrane region" description="Helical" evidence="1">
    <location>
        <begin position="164"/>
        <end position="182"/>
    </location>
</feature>
<reference evidence="2 3" key="1">
    <citation type="journal article" date="2019" name="Sci. Rep.">
        <title>Orb-weaving spider Araneus ventricosus genome elucidates the spidroin gene catalogue.</title>
        <authorList>
            <person name="Kono N."/>
            <person name="Nakamura H."/>
            <person name="Ohtoshi R."/>
            <person name="Moran D.A.P."/>
            <person name="Shinohara A."/>
            <person name="Yoshida Y."/>
            <person name="Fujiwara M."/>
            <person name="Mori M."/>
            <person name="Tomita M."/>
            <person name="Arakawa K."/>
        </authorList>
    </citation>
    <scope>NUCLEOTIDE SEQUENCE [LARGE SCALE GENOMIC DNA]</scope>
</reference>
<name>A0A4Y2RWX7_ARAVE</name>
<keyword evidence="1" id="KW-0812">Transmembrane</keyword>
<organism evidence="2 3">
    <name type="scientific">Araneus ventricosus</name>
    <name type="common">Orbweaver spider</name>
    <name type="synonym">Epeira ventricosa</name>
    <dbReference type="NCBI Taxonomy" id="182803"/>
    <lineage>
        <taxon>Eukaryota</taxon>
        <taxon>Metazoa</taxon>
        <taxon>Ecdysozoa</taxon>
        <taxon>Arthropoda</taxon>
        <taxon>Chelicerata</taxon>
        <taxon>Arachnida</taxon>
        <taxon>Araneae</taxon>
        <taxon>Araneomorphae</taxon>
        <taxon>Entelegynae</taxon>
        <taxon>Araneoidea</taxon>
        <taxon>Araneidae</taxon>
        <taxon>Araneus</taxon>
    </lineage>
</organism>
<evidence type="ECO:0000313" key="3">
    <source>
        <dbReference type="Proteomes" id="UP000499080"/>
    </source>
</evidence>
<feature type="transmembrane region" description="Helical" evidence="1">
    <location>
        <begin position="261"/>
        <end position="284"/>
    </location>
</feature>
<dbReference type="Proteomes" id="UP000499080">
    <property type="component" value="Unassembled WGS sequence"/>
</dbReference>
<keyword evidence="1" id="KW-0472">Membrane</keyword>
<comment type="caution">
    <text evidence="2">The sequence shown here is derived from an EMBL/GenBank/DDBJ whole genome shotgun (WGS) entry which is preliminary data.</text>
</comment>
<feature type="transmembrane region" description="Helical" evidence="1">
    <location>
        <begin position="229"/>
        <end position="249"/>
    </location>
</feature>
<accession>A0A4Y2RWX7</accession>
<evidence type="ECO:0000256" key="1">
    <source>
        <dbReference type="SAM" id="Phobius"/>
    </source>
</evidence>
<feature type="transmembrane region" description="Helical" evidence="1">
    <location>
        <begin position="123"/>
        <end position="144"/>
    </location>
</feature>
<evidence type="ECO:0000313" key="2">
    <source>
        <dbReference type="EMBL" id="GBN79906.1"/>
    </source>
</evidence>
<feature type="transmembrane region" description="Helical" evidence="1">
    <location>
        <begin position="20"/>
        <end position="38"/>
    </location>
</feature>
<proteinExistence type="predicted"/>
<sequence length="379" mass="43260">MATLVVNISDFFSANLRKQFGNLWTVFDVIGIPAFDLIREKGLKCILFRLCYPFLLLCSLLCCLYSTISHGKLNYATVIDVILPFLACIMWIMMYKRRTSLKAFLTDLAHATSKYLKLRNRRLTYGTNVALCLLFIYPPLLNVMRFLQVGEIRIDAIFRDLQEIVFPCLVGITYSSICYLLLQNVRFCKNMLQSKLDLSCSATIEMLKQNYLEVIRSVEAFEELFSNPILIFVFNDFCIVSLITMDIMYDQKWMREFLPETLAYLIFVSGILGFFTICAADISLEMLSIKSVLLEKMFAHHHQHAFTCNEKQIDLLLKKDACVLTAGKAFPFDRGFLLKSLAAVIAQAVVLYQLGSSWNQSADSKANCCCSQNRNGTDS</sequence>
<dbReference type="AlphaFoldDB" id="A0A4Y2RWX7"/>
<feature type="transmembrane region" description="Helical" evidence="1">
    <location>
        <begin position="74"/>
        <end position="95"/>
    </location>
</feature>
<feature type="transmembrane region" description="Helical" evidence="1">
    <location>
        <begin position="50"/>
        <end position="68"/>
    </location>
</feature>
<protein>
    <recommendedName>
        <fullName evidence="4">Gustatory receptor</fullName>
    </recommendedName>
</protein>
<keyword evidence="1" id="KW-1133">Transmembrane helix</keyword>
<dbReference type="OrthoDB" id="6436908at2759"/>
<keyword evidence="3" id="KW-1185">Reference proteome</keyword>
<gene>
    <name evidence="2" type="ORF">AVEN_233259_1</name>
</gene>